<evidence type="ECO:0000313" key="6">
    <source>
        <dbReference type="Proteomes" id="UP001151287"/>
    </source>
</evidence>
<evidence type="ECO:0000256" key="1">
    <source>
        <dbReference type="ARBA" id="ARBA00022884"/>
    </source>
</evidence>
<dbReference type="Gene3D" id="3.30.70.330">
    <property type="match status" value="1"/>
</dbReference>
<keyword evidence="6" id="KW-1185">Reference proteome</keyword>
<feature type="domain" description="RRM" evidence="4">
    <location>
        <begin position="27"/>
        <end position="104"/>
    </location>
</feature>
<name>A0A9Q0HXY3_9POAL</name>
<keyword evidence="1 2" id="KW-0694">RNA-binding</keyword>
<dbReference type="AlphaFoldDB" id="A0A9Q0HXY3"/>
<dbReference type="Pfam" id="PF00076">
    <property type="entry name" value="RRM_1"/>
    <property type="match status" value="1"/>
</dbReference>
<protein>
    <recommendedName>
        <fullName evidence="4">RRM domain-containing protein</fullName>
    </recommendedName>
</protein>
<evidence type="ECO:0000256" key="3">
    <source>
        <dbReference type="SAM" id="MobiDB-lite"/>
    </source>
</evidence>
<reference evidence="5" key="1">
    <citation type="journal article" date="2022" name="Cell">
        <title>Repeat-based holocentromeres influence genome architecture and karyotype evolution.</title>
        <authorList>
            <person name="Hofstatter P.G."/>
            <person name="Thangavel G."/>
            <person name="Lux T."/>
            <person name="Neumann P."/>
            <person name="Vondrak T."/>
            <person name="Novak P."/>
            <person name="Zhang M."/>
            <person name="Costa L."/>
            <person name="Castellani M."/>
            <person name="Scott A."/>
            <person name="Toegelov H."/>
            <person name="Fuchs J."/>
            <person name="Mata-Sucre Y."/>
            <person name="Dias Y."/>
            <person name="Vanzela A.L.L."/>
            <person name="Huettel B."/>
            <person name="Almeida C.C.S."/>
            <person name="Simkova H."/>
            <person name="Souza G."/>
            <person name="Pedrosa-Harand A."/>
            <person name="Macas J."/>
            <person name="Mayer K.F.X."/>
            <person name="Houben A."/>
            <person name="Marques A."/>
        </authorList>
    </citation>
    <scope>NUCLEOTIDE SEQUENCE</scope>
    <source>
        <strain evidence="5">RhyBre1mFocal</strain>
    </source>
</reference>
<dbReference type="Proteomes" id="UP001151287">
    <property type="component" value="Unassembled WGS sequence"/>
</dbReference>
<dbReference type="PROSITE" id="PS50102">
    <property type="entry name" value="RRM"/>
    <property type="match status" value="1"/>
</dbReference>
<gene>
    <name evidence="5" type="ORF">LUZ63_002376</name>
</gene>
<feature type="compositionally biased region" description="Basic and acidic residues" evidence="3">
    <location>
        <begin position="266"/>
        <end position="276"/>
    </location>
</feature>
<dbReference type="SUPFAM" id="SSF54928">
    <property type="entry name" value="RNA-binding domain, RBD"/>
    <property type="match status" value="1"/>
</dbReference>
<organism evidence="5 6">
    <name type="scientific">Rhynchospora breviuscula</name>
    <dbReference type="NCBI Taxonomy" id="2022672"/>
    <lineage>
        <taxon>Eukaryota</taxon>
        <taxon>Viridiplantae</taxon>
        <taxon>Streptophyta</taxon>
        <taxon>Embryophyta</taxon>
        <taxon>Tracheophyta</taxon>
        <taxon>Spermatophyta</taxon>
        <taxon>Magnoliopsida</taxon>
        <taxon>Liliopsida</taxon>
        <taxon>Poales</taxon>
        <taxon>Cyperaceae</taxon>
        <taxon>Cyperoideae</taxon>
        <taxon>Rhynchosporeae</taxon>
        <taxon>Rhynchospora</taxon>
    </lineage>
</organism>
<sequence length="276" mass="30092">MAASSSVASSSTSAPQFRSRFGDTSQIKIFVGGLPWETTSEELHAFFVQFGEILEAVVIADRATGRSKGYGFVTFREPEAARRAVADPNPIIGGRRSNCNIASHGRPYTPAARGRGQGMGLYYGPQQQIRPLYGRLPAQMQPSSTPAMYPGYYGYPTYPADFAYQQALYSPQMSPHYYHYEPTSPSAGTPQPFNYPHIGFTPNPRVGLQVPQFGAQSPYIQQPAAMIDPSFVTPVHSMLQNLQLQTPPNTRQPVNPPAPESQATETQEKGAEGAEA</sequence>
<evidence type="ECO:0000256" key="2">
    <source>
        <dbReference type="PROSITE-ProRule" id="PRU00176"/>
    </source>
</evidence>
<dbReference type="InterPro" id="IPR035979">
    <property type="entry name" value="RBD_domain_sf"/>
</dbReference>
<dbReference type="InterPro" id="IPR000504">
    <property type="entry name" value="RRM_dom"/>
</dbReference>
<comment type="caution">
    <text evidence="5">The sequence shown here is derived from an EMBL/GenBank/DDBJ whole genome shotgun (WGS) entry which is preliminary data.</text>
</comment>
<accession>A0A9Q0HXY3</accession>
<feature type="region of interest" description="Disordered" evidence="3">
    <location>
        <begin position="243"/>
        <end position="276"/>
    </location>
</feature>
<dbReference type="EMBL" id="JAMQYH010000001">
    <property type="protein sequence ID" value="KAJ1702597.1"/>
    <property type="molecule type" value="Genomic_DNA"/>
</dbReference>
<dbReference type="InterPro" id="IPR012677">
    <property type="entry name" value="Nucleotide-bd_a/b_plait_sf"/>
</dbReference>
<dbReference type="OrthoDB" id="439808at2759"/>
<evidence type="ECO:0000259" key="4">
    <source>
        <dbReference type="PROSITE" id="PS50102"/>
    </source>
</evidence>
<proteinExistence type="predicted"/>
<dbReference type="SMART" id="SM00360">
    <property type="entry name" value="RRM"/>
    <property type="match status" value="1"/>
</dbReference>
<feature type="compositionally biased region" description="Polar residues" evidence="3">
    <location>
        <begin position="243"/>
        <end position="253"/>
    </location>
</feature>
<dbReference type="GO" id="GO:0003723">
    <property type="term" value="F:RNA binding"/>
    <property type="evidence" value="ECO:0007669"/>
    <property type="project" value="UniProtKB-UniRule"/>
</dbReference>
<evidence type="ECO:0000313" key="5">
    <source>
        <dbReference type="EMBL" id="KAJ1702597.1"/>
    </source>
</evidence>
<dbReference type="PANTHER" id="PTHR11176">
    <property type="entry name" value="BOULE-RELATED"/>
    <property type="match status" value="1"/>
</dbReference>
<dbReference type="PANTHER" id="PTHR11176:SF23">
    <property type="entry name" value="RNA-BINDING (RRM_RBD_RNP MOTIFS) FAMILY PROTEIN"/>
    <property type="match status" value="1"/>
</dbReference>